<reference evidence="4" key="1">
    <citation type="submission" date="2014-03" db="EMBL/GenBank/DDBJ databases">
        <title>The Genome Sequence of Puccinia striiformis f. sp. tritici PST-78.</title>
        <authorList>
            <consortium name="The Broad Institute Genome Sequencing Platform"/>
            <person name="Cuomo C."/>
            <person name="Hulbert S."/>
            <person name="Chen X."/>
            <person name="Walker B."/>
            <person name="Young S.K."/>
            <person name="Zeng Q."/>
            <person name="Gargeya S."/>
            <person name="Fitzgerald M."/>
            <person name="Haas B."/>
            <person name="Abouelleil A."/>
            <person name="Alvarado L."/>
            <person name="Arachchi H.M."/>
            <person name="Berlin A.M."/>
            <person name="Chapman S.B."/>
            <person name="Goldberg J."/>
            <person name="Griggs A."/>
            <person name="Gujja S."/>
            <person name="Hansen M."/>
            <person name="Howarth C."/>
            <person name="Imamovic A."/>
            <person name="Larimer J."/>
            <person name="McCowan C."/>
            <person name="Montmayeur A."/>
            <person name="Murphy C."/>
            <person name="Neiman D."/>
            <person name="Pearson M."/>
            <person name="Priest M."/>
            <person name="Roberts A."/>
            <person name="Saif S."/>
            <person name="Shea T."/>
            <person name="Sisk P."/>
            <person name="Sykes S."/>
            <person name="Wortman J."/>
            <person name="Nusbaum C."/>
            <person name="Birren B."/>
        </authorList>
    </citation>
    <scope>NUCLEOTIDE SEQUENCE [LARGE SCALE GENOMIC DNA]</scope>
    <source>
        <strain evidence="4">race PST-78</strain>
    </source>
</reference>
<feature type="compositionally biased region" description="Basic and acidic residues" evidence="1">
    <location>
        <begin position="33"/>
        <end position="68"/>
    </location>
</feature>
<feature type="chain" id="PRO_5005550693" evidence="2">
    <location>
        <begin position="22"/>
        <end position="111"/>
    </location>
</feature>
<evidence type="ECO:0000313" key="4">
    <source>
        <dbReference type="Proteomes" id="UP000054564"/>
    </source>
</evidence>
<protein>
    <submittedName>
        <fullName evidence="3">Uncharacterized protein</fullName>
    </submittedName>
</protein>
<feature type="region of interest" description="Disordered" evidence="1">
    <location>
        <begin position="25"/>
        <end position="87"/>
    </location>
</feature>
<keyword evidence="2" id="KW-0732">Signal</keyword>
<proteinExistence type="predicted"/>
<evidence type="ECO:0000313" key="3">
    <source>
        <dbReference type="EMBL" id="KNF04625.1"/>
    </source>
</evidence>
<keyword evidence="4" id="KW-1185">Reference proteome</keyword>
<dbReference type="EMBL" id="AJIL01000011">
    <property type="protein sequence ID" value="KNF04625.1"/>
    <property type="molecule type" value="Genomic_DNA"/>
</dbReference>
<sequence length="111" mass="12061">MNINFLGLILVLGLFIGVLESRPGNTVTLKVPQTDKKSTGDDKKSSGEDKKSSGDDKEKKPTTNDGGKKSTYKPPEKSTSTHQFESSMLNTSHVDSCMWDSNMAGCKARGY</sequence>
<evidence type="ECO:0000256" key="1">
    <source>
        <dbReference type="SAM" id="MobiDB-lite"/>
    </source>
</evidence>
<dbReference type="Proteomes" id="UP000054564">
    <property type="component" value="Unassembled WGS sequence"/>
</dbReference>
<evidence type="ECO:0000256" key="2">
    <source>
        <dbReference type="SAM" id="SignalP"/>
    </source>
</evidence>
<gene>
    <name evidence="3" type="ORF">PSTG_02113</name>
</gene>
<accession>A0A0L0W035</accession>
<feature type="compositionally biased region" description="Polar residues" evidence="1">
    <location>
        <begin position="77"/>
        <end position="87"/>
    </location>
</feature>
<comment type="caution">
    <text evidence="3">The sequence shown here is derived from an EMBL/GenBank/DDBJ whole genome shotgun (WGS) entry which is preliminary data.</text>
</comment>
<name>A0A0L0W035_9BASI</name>
<dbReference type="AlphaFoldDB" id="A0A0L0W035"/>
<organism evidence="3 4">
    <name type="scientific">Puccinia striiformis f. sp. tritici PST-78</name>
    <dbReference type="NCBI Taxonomy" id="1165861"/>
    <lineage>
        <taxon>Eukaryota</taxon>
        <taxon>Fungi</taxon>
        <taxon>Dikarya</taxon>
        <taxon>Basidiomycota</taxon>
        <taxon>Pucciniomycotina</taxon>
        <taxon>Pucciniomycetes</taxon>
        <taxon>Pucciniales</taxon>
        <taxon>Pucciniaceae</taxon>
        <taxon>Puccinia</taxon>
    </lineage>
</organism>
<feature type="signal peptide" evidence="2">
    <location>
        <begin position="1"/>
        <end position="21"/>
    </location>
</feature>